<keyword evidence="2" id="KW-1185">Reference proteome</keyword>
<name>A0A6B8KFJ1_9HYPH</name>
<protein>
    <recommendedName>
        <fullName evidence="3">ATP-grasp domain-containing protein</fullName>
    </recommendedName>
</protein>
<reference evidence="1 2" key="1">
    <citation type="submission" date="2019-11" db="EMBL/GenBank/DDBJ databases">
        <title>The genome sequence of Methylocystis heyeri.</title>
        <authorList>
            <person name="Oshkin I.Y."/>
            <person name="Miroshnikov K."/>
            <person name="Dedysh S.N."/>
        </authorList>
    </citation>
    <scope>NUCLEOTIDE SEQUENCE [LARGE SCALE GENOMIC DNA]</scope>
    <source>
        <strain evidence="1 2">H2</strain>
    </source>
</reference>
<dbReference type="EMBL" id="CP046052">
    <property type="protein sequence ID" value="QGM45745.1"/>
    <property type="molecule type" value="Genomic_DNA"/>
</dbReference>
<dbReference type="KEGG" id="mhey:H2LOC_008535"/>
<dbReference type="RefSeq" id="WP_136496015.1">
    <property type="nucleotide sequence ID" value="NZ_CP046052.1"/>
</dbReference>
<organism evidence="1 2">
    <name type="scientific">Methylocystis heyeri</name>
    <dbReference type="NCBI Taxonomy" id="391905"/>
    <lineage>
        <taxon>Bacteria</taxon>
        <taxon>Pseudomonadati</taxon>
        <taxon>Pseudomonadota</taxon>
        <taxon>Alphaproteobacteria</taxon>
        <taxon>Hyphomicrobiales</taxon>
        <taxon>Methylocystaceae</taxon>
        <taxon>Methylocystis</taxon>
    </lineage>
</organism>
<gene>
    <name evidence="1" type="ORF">H2LOC_008535</name>
</gene>
<evidence type="ECO:0000313" key="2">
    <source>
        <dbReference type="Proteomes" id="UP000309061"/>
    </source>
</evidence>
<accession>A0A6B8KFJ1</accession>
<dbReference type="AlphaFoldDB" id="A0A6B8KFJ1"/>
<dbReference type="OrthoDB" id="7625478at2"/>
<dbReference type="SUPFAM" id="SSF56059">
    <property type="entry name" value="Glutathione synthetase ATP-binding domain-like"/>
    <property type="match status" value="1"/>
</dbReference>
<proteinExistence type="predicted"/>
<evidence type="ECO:0008006" key="3">
    <source>
        <dbReference type="Google" id="ProtNLM"/>
    </source>
</evidence>
<sequence length="355" mass="38756">MLKLENPLAFEPVSSVCALVGNDPGLVEGAIASLPVESLKEFILVGPQPLAPTARRRNCKKHLVIELTPENVGSARECLGGMPNGCFVLPVDDCGSDFVSALGEGSWIAAPVSPAEVSRRLQDKLNFFSLCRDLSIPAPSTVALPDFKSADFDELGRRLGLPVVFRPEGRNPPLRLAIIHTPSEFKRWAGGIASRRARFVAQSYAPGQDAGISALAGKGAILRYAIRFPEQRRIRFVRDDRILDYAKRIVAETGYSGFFAIDFRFRVNGGVQALGFKPGTWATMNASTWRGLNFIRAAFEIAHGGASNEPALLSDGAAPRTGLEVLKTALRGSLQGERFSVDQKRIIRHYLWLDR</sequence>
<evidence type="ECO:0000313" key="1">
    <source>
        <dbReference type="EMBL" id="QGM45745.1"/>
    </source>
</evidence>
<dbReference type="Proteomes" id="UP000309061">
    <property type="component" value="Chromosome"/>
</dbReference>
<dbReference type="Gene3D" id="3.30.470.20">
    <property type="entry name" value="ATP-grasp fold, B domain"/>
    <property type="match status" value="1"/>
</dbReference>